<keyword evidence="1" id="KW-0472">Membrane</keyword>
<evidence type="ECO:0000256" key="1">
    <source>
        <dbReference type="SAM" id="Phobius"/>
    </source>
</evidence>
<keyword evidence="3" id="KW-1185">Reference proteome</keyword>
<protein>
    <submittedName>
        <fullName evidence="2">Uncharacterized protein</fullName>
    </submittedName>
</protein>
<organism evidence="2 3">
    <name type="scientific">Filobacillus milosensis</name>
    <dbReference type="NCBI Taxonomy" id="94137"/>
    <lineage>
        <taxon>Bacteria</taxon>
        <taxon>Bacillati</taxon>
        <taxon>Bacillota</taxon>
        <taxon>Bacilli</taxon>
        <taxon>Bacillales</taxon>
        <taxon>Bacillaceae</taxon>
        <taxon>Filobacillus</taxon>
    </lineage>
</organism>
<keyword evidence="1" id="KW-1133">Transmembrane helix</keyword>
<feature type="transmembrane region" description="Helical" evidence="1">
    <location>
        <begin position="152"/>
        <end position="172"/>
    </location>
</feature>
<dbReference type="AlphaFoldDB" id="A0A4Y8IFW4"/>
<gene>
    <name evidence="2" type="ORF">E3U55_14735</name>
</gene>
<sequence length="186" mass="21029">MNTKDLAFIALRILAVYILIQSLMDLSQVVSFYVLPIYYEEIQGLARTHVINILLHLGPFLIQVIMSIVIWLYAEKISRVFIPKNKASVNQDALNQNQPSLSAYQFQVAAVSVVGLAFIVYTLPQFLPMAQSWLSLKELGMGQINDKAKDELLFSFFALLLRLILGFVLFFGSKGLVGLVQKFREL</sequence>
<proteinExistence type="predicted"/>
<dbReference type="RefSeq" id="WP_134341243.1">
    <property type="nucleotide sequence ID" value="NZ_SOPW01000020.1"/>
</dbReference>
<feature type="transmembrane region" description="Helical" evidence="1">
    <location>
        <begin position="51"/>
        <end position="74"/>
    </location>
</feature>
<dbReference type="EMBL" id="SOPW01000020">
    <property type="protein sequence ID" value="TFB14037.1"/>
    <property type="molecule type" value="Genomic_DNA"/>
</dbReference>
<dbReference type="Proteomes" id="UP000297975">
    <property type="component" value="Unassembled WGS sequence"/>
</dbReference>
<keyword evidence="1" id="KW-0812">Transmembrane</keyword>
<accession>A0A4Y8IFW4</accession>
<evidence type="ECO:0000313" key="3">
    <source>
        <dbReference type="Proteomes" id="UP000297975"/>
    </source>
</evidence>
<feature type="transmembrane region" description="Helical" evidence="1">
    <location>
        <begin position="6"/>
        <end position="39"/>
    </location>
</feature>
<dbReference type="OrthoDB" id="2679649at2"/>
<evidence type="ECO:0000313" key="2">
    <source>
        <dbReference type="EMBL" id="TFB14037.1"/>
    </source>
</evidence>
<comment type="caution">
    <text evidence="2">The sequence shown here is derived from an EMBL/GenBank/DDBJ whole genome shotgun (WGS) entry which is preliminary data.</text>
</comment>
<name>A0A4Y8IFW4_9BACI</name>
<feature type="transmembrane region" description="Helical" evidence="1">
    <location>
        <begin position="104"/>
        <end position="123"/>
    </location>
</feature>
<reference evidence="2 3" key="1">
    <citation type="submission" date="2019-03" db="EMBL/GenBank/DDBJ databases">
        <authorList>
            <person name="He R.-H."/>
        </authorList>
    </citation>
    <scope>NUCLEOTIDE SEQUENCE [LARGE SCALE GENOMIC DNA]</scope>
    <source>
        <strain evidence="3">SH 714</strain>
    </source>
</reference>